<gene>
    <name evidence="2" type="ORF">QBC32DRAFT_140111</name>
</gene>
<name>A0AAN6SFP3_9PEZI</name>
<feature type="region of interest" description="Disordered" evidence="1">
    <location>
        <begin position="1"/>
        <end position="112"/>
    </location>
</feature>
<organism evidence="2 3">
    <name type="scientific">Pseudoneurospora amorphoporcata</name>
    <dbReference type="NCBI Taxonomy" id="241081"/>
    <lineage>
        <taxon>Eukaryota</taxon>
        <taxon>Fungi</taxon>
        <taxon>Dikarya</taxon>
        <taxon>Ascomycota</taxon>
        <taxon>Pezizomycotina</taxon>
        <taxon>Sordariomycetes</taxon>
        <taxon>Sordariomycetidae</taxon>
        <taxon>Sordariales</taxon>
        <taxon>Sordariaceae</taxon>
        <taxon>Pseudoneurospora</taxon>
    </lineage>
</organism>
<dbReference type="Proteomes" id="UP001303222">
    <property type="component" value="Unassembled WGS sequence"/>
</dbReference>
<sequence length="197" mass="22407">MKPNPPPPSKFTQSDRHQNSNDSRRVAFLENFHHASRKQDGKSLVHVLGRPEFCNENGSNEQPSGKTHAKNSVSTDRHDYDHGRQPSSHMQQSFSRDIHNSISGKGHPSSGDIVDEEVETKAFDIVYDPSRAAKDITIRLAMPIEEDLGLDLGEFCRLRRLGQFKDARNLYRTRLERHSTTPYIVLYYAEMLMASGD</sequence>
<accession>A0AAN6SFP3</accession>
<feature type="compositionally biased region" description="Basic and acidic residues" evidence="1">
    <location>
        <begin position="75"/>
        <end position="84"/>
    </location>
</feature>
<comment type="caution">
    <text evidence="2">The sequence shown here is derived from an EMBL/GenBank/DDBJ whole genome shotgun (WGS) entry which is preliminary data.</text>
</comment>
<dbReference type="EMBL" id="MU859121">
    <property type="protein sequence ID" value="KAK3952577.1"/>
    <property type="molecule type" value="Genomic_DNA"/>
</dbReference>
<reference evidence="2" key="2">
    <citation type="submission" date="2023-06" db="EMBL/GenBank/DDBJ databases">
        <authorList>
            <consortium name="Lawrence Berkeley National Laboratory"/>
            <person name="Mondo S.J."/>
            <person name="Hensen N."/>
            <person name="Bonometti L."/>
            <person name="Westerberg I."/>
            <person name="Brannstrom I.O."/>
            <person name="Guillou S."/>
            <person name="Cros-Aarteil S."/>
            <person name="Calhoun S."/>
            <person name="Haridas S."/>
            <person name="Kuo A."/>
            <person name="Pangilinan J."/>
            <person name="Riley R."/>
            <person name="Labutti K."/>
            <person name="Andreopoulos B."/>
            <person name="Lipzen A."/>
            <person name="Chen C."/>
            <person name="Yanf M."/>
            <person name="Daum C."/>
            <person name="Ng V."/>
            <person name="Clum A."/>
            <person name="Steindorff A."/>
            <person name="Ohm R."/>
            <person name="Martin F."/>
            <person name="Silar P."/>
            <person name="Natvig D."/>
            <person name="Lalanne C."/>
            <person name="Gautier V."/>
            <person name="Ament-Velasquez S.L."/>
            <person name="Kruys A."/>
            <person name="Hutchinson M.I."/>
            <person name="Powell A.J."/>
            <person name="Barry K."/>
            <person name="Miller A.N."/>
            <person name="Grigoriev I.V."/>
            <person name="Debuchy R."/>
            <person name="Gladieux P."/>
            <person name="Thoren M.H."/>
            <person name="Johannesson H."/>
        </authorList>
    </citation>
    <scope>NUCLEOTIDE SEQUENCE</scope>
    <source>
        <strain evidence="2">CBS 626.80</strain>
    </source>
</reference>
<feature type="compositionally biased region" description="Polar residues" evidence="1">
    <location>
        <begin position="85"/>
        <end position="103"/>
    </location>
</feature>
<feature type="compositionally biased region" description="Polar residues" evidence="1">
    <location>
        <begin position="56"/>
        <end position="74"/>
    </location>
</feature>
<reference evidence="2" key="1">
    <citation type="journal article" date="2023" name="Mol. Phylogenet. Evol.">
        <title>Genome-scale phylogeny and comparative genomics of the fungal order Sordariales.</title>
        <authorList>
            <person name="Hensen N."/>
            <person name="Bonometti L."/>
            <person name="Westerberg I."/>
            <person name="Brannstrom I.O."/>
            <person name="Guillou S."/>
            <person name="Cros-Aarteil S."/>
            <person name="Calhoun S."/>
            <person name="Haridas S."/>
            <person name="Kuo A."/>
            <person name="Mondo S."/>
            <person name="Pangilinan J."/>
            <person name="Riley R."/>
            <person name="LaButti K."/>
            <person name="Andreopoulos B."/>
            <person name="Lipzen A."/>
            <person name="Chen C."/>
            <person name="Yan M."/>
            <person name="Daum C."/>
            <person name="Ng V."/>
            <person name="Clum A."/>
            <person name="Steindorff A."/>
            <person name="Ohm R.A."/>
            <person name="Martin F."/>
            <person name="Silar P."/>
            <person name="Natvig D.O."/>
            <person name="Lalanne C."/>
            <person name="Gautier V."/>
            <person name="Ament-Velasquez S.L."/>
            <person name="Kruys A."/>
            <person name="Hutchinson M.I."/>
            <person name="Powell A.J."/>
            <person name="Barry K."/>
            <person name="Miller A.N."/>
            <person name="Grigoriev I.V."/>
            <person name="Debuchy R."/>
            <person name="Gladieux P."/>
            <person name="Hiltunen Thoren M."/>
            <person name="Johannesson H."/>
        </authorList>
    </citation>
    <scope>NUCLEOTIDE SEQUENCE</scope>
    <source>
        <strain evidence="2">CBS 626.80</strain>
    </source>
</reference>
<dbReference type="AlphaFoldDB" id="A0AAN6SFP3"/>
<feature type="compositionally biased region" description="Basic and acidic residues" evidence="1">
    <location>
        <begin position="13"/>
        <end position="43"/>
    </location>
</feature>
<evidence type="ECO:0000313" key="3">
    <source>
        <dbReference type="Proteomes" id="UP001303222"/>
    </source>
</evidence>
<evidence type="ECO:0000256" key="1">
    <source>
        <dbReference type="SAM" id="MobiDB-lite"/>
    </source>
</evidence>
<proteinExistence type="predicted"/>
<protein>
    <submittedName>
        <fullName evidence="2">Uncharacterized protein</fullName>
    </submittedName>
</protein>
<evidence type="ECO:0000313" key="2">
    <source>
        <dbReference type="EMBL" id="KAK3952577.1"/>
    </source>
</evidence>
<keyword evidence="3" id="KW-1185">Reference proteome</keyword>